<gene>
    <name evidence="2" type="ORF">GN958_ATG16120</name>
</gene>
<sequence>MLSKILERTNSNIFELKKPIQEHEDDSDEDEFGAEGLLVQERMKRQKLRDQILELESEVEVLDVVVESLAQDTAASSVVNFARNVRVFDTIVRSLVGTFS</sequence>
<organism evidence="2 3">
    <name type="scientific">Phytophthora infestans</name>
    <name type="common">Potato late blight agent</name>
    <name type="synonym">Botrytis infestans</name>
    <dbReference type="NCBI Taxonomy" id="4787"/>
    <lineage>
        <taxon>Eukaryota</taxon>
        <taxon>Sar</taxon>
        <taxon>Stramenopiles</taxon>
        <taxon>Oomycota</taxon>
        <taxon>Peronosporomycetes</taxon>
        <taxon>Peronosporales</taxon>
        <taxon>Peronosporaceae</taxon>
        <taxon>Phytophthora</taxon>
    </lineage>
</organism>
<protein>
    <submittedName>
        <fullName evidence="2">Uncharacterized protein</fullName>
    </submittedName>
</protein>
<dbReference type="Proteomes" id="UP000704712">
    <property type="component" value="Unassembled WGS sequence"/>
</dbReference>
<dbReference type="EMBL" id="JAACNO010002256">
    <property type="protein sequence ID" value="KAF4134864.1"/>
    <property type="molecule type" value="Genomic_DNA"/>
</dbReference>
<name>A0A8S9U7I2_PHYIN</name>
<comment type="caution">
    <text evidence="2">The sequence shown here is derived from an EMBL/GenBank/DDBJ whole genome shotgun (WGS) entry which is preliminary data.</text>
</comment>
<keyword evidence="1" id="KW-0175">Coiled coil</keyword>
<proteinExistence type="predicted"/>
<evidence type="ECO:0000256" key="1">
    <source>
        <dbReference type="SAM" id="Coils"/>
    </source>
</evidence>
<evidence type="ECO:0000313" key="2">
    <source>
        <dbReference type="EMBL" id="KAF4134864.1"/>
    </source>
</evidence>
<reference evidence="2" key="1">
    <citation type="submission" date="2020-03" db="EMBL/GenBank/DDBJ databases">
        <title>Hybrid Assembly of Korean Phytophthora infestans isolates.</title>
        <authorList>
            <person name="Prokchorchik M."/>
            <person name="Lee Y."/>
            <person name="Seo J."/>
            <person name="Cho J.-H."/>
            <person name="Park Y.-E."/>
            <person name="Jang D.-C."/>
            <person name="Im J.-S."/>
            <person name="Choi J.-G."/>
            <person name="Park H.-J."/>
            <person name="Lee G.-B."/>
            <person name="Lee Y.-G."/>
            <person name="Hong S.-Y."/>
            <person name="Cho K."/>
            <person name="Sohn K.H."/>
        </authorList>
    </citation>
    <scope>NUCLEOTIDE SEQUENCE</scope>
    <source>
        <strain evidence="2">KR_2_A2</strain>
    </source>
</reference>
<evidence type="ECO:0000313" key="3">
    <source>
        <dbReference type="Proteomes" id="UP000704712"/>
    </source>
</evidence>
<accession>A0A8S9U7I2</accession>
<feature type="coiled-coil region" evidence="1">
    <location>
        <begin position="38"/>
        <end position="65"/>
    </location>
</feature>
<dbReference type="AlphaFoldDB" id="A0A8S9U7I2"/>